<feature type="signal peptide" evidence="2">
    <location>
        <begin position="1"/>
        <end position="17"/>
    </location>
</feature>
<dbReference type="InterPro" id="IPR008972">
    <property type="entry name" value="Cupredoxin"/>
</dbReference>
<accession>F0X723</accession>
<dbReference type="PANTHER" id="PTHR34883">
    <property type="entry name" value="SERINE-RICH PROTEIN, PUTATIVE-RELATED-RELATED"/>
    <property type="match status" value="1"/>
</dbReference>
<dbReference type="InParanoid" id="F0X723"/>
<dbReference type="EMBL" id="GL629729">
    <property type="protein sequence ID" value="EFX06362.1"/>
    <property type="molecule type" value="Genomic_DNA"/>
</dbReference>
<dbReference type="HOGENOM" id="CLU_053381_1_1_1"/>
<keyword evidence="4" id="KW-1185">Reference proteome</keyword>
<dbReference type="STRING" id="655863.F0X723"/>
<evidence type="ECO:0000313" key="4">
    <source>
        <dbReference type="Proteomes" id="UP000007796"/>
    </source>
</evidence>
<dbReference type="OrthoDB" id="2331100at2759"/>
<dbReference type="SUPFAM" id="SSF49503">
    <property type="entry name" value="Cupredoxins"/>
    <property type="match status" value="1"/>
</dbReference>
<dbReference type="eggNOG" id="ENOG502S40X">
    <property type="taxonomic scope" value="Eukaryota"/>
</dbReference>
<keyword evidence="2" id="KW-0732">Signal</keyword>
<dbReference type="PANTHER" id="PTHR34883:SF17">
    <property type="entry name" value="CUPREDOXIN"/>
    <property type="match status" value="1"/>
</dbReference>
<dbReference type="GeneID" id="25980143"/>
<feature type="compositionally biased region" description="Low complexity" evidence="1">
    <location>
        <begin position="152"/>
        <end position="185"/>
    </location>
</feature>
<protein>
    <recommendedName>
        <fullName evidence="5">Extracellular serine-rich protein</fullName>
    </recommendedName>
</protein>
<dbReference type="AlphaFoldDB" id="F0X723"/>
<evidence type="ECO:0000313" key="3">
    <source>
        <dbReference type="EMBL" id="EFX06362.1"/>
    </source>
</evidence>
<dbReference type="CDD" id="cd00920">
    <property type="entry name" value="Cupredoxin"/>
    <property type="match status" value="1"/>
</dbReference>
<sequence length="213" mass="21664">MQFSTLALSALLSTASAVSVTVVKVANVNNALIYSPDSITAKAGDMVQFQFEAGNHTVTQSTFDQPCQPISDFTKTVGFHSGFIPVTAASGVIPTYTITINDTKPIWVYCAQGKHCEAGMVMVINQNTTANATRSLEGYKALAAKASTIVPGSASSGTKGTTTNSTSSSTSSSSSTGSSSSSSSSVVTTSGGSVLSVPSIVTGMVAVASYFLL</sequence>
<evidence type="ECO:0008006" key="5">
    <source>
        <dbReference type="Google" id="ProtNLM"/>
    </source>
</evidence>
<proteinExistence type="predicted"/>
<dbReference type="InterPro" id="IPR052953">
    <property type="entry name" value="Ser-rich/MCO-related"/>
</dbReference>
<feature type="region of interest" description="Disordered" evidence="1">
    <location>
        <begin position="150"/>
        <end position="185"/>
    </location>
</feature>
<dbReference type="RefSeq" id="XP_014175844.1">
    <property type="nucleotide sequence ID" value="XM_014320369.1"/>
</dbReference>
<feature type="chain" id="PRO_5003260198" description="Extracellular serine-rich protein" evidence="2">
    <location>
        <begin position="18"/>
        <end position="213"/>
    </location>
</feature>
<evidence type="ECO:0000256" key="2">
    <source>
        <dbReference type="SAM" id="SignalP"/>
    </source>
</evidence>
<reference evidence="3 4" key="1">
    <citation type="journal article" date="2011" name="Proc. Natl. Acad. Sci. U.S.A.">
        <title>Genome and transcriptome analyses of the mountain pine beetle-fungal symbiont Grosmannia clavigera, a lodgepole pine pathogen.</title>
        <authorList>
            <person name="DiGuistini S."/>
            <person name="Wang Y."/>
            <person name="Liao N.Y."/>
            <person name="Taylor G."/>
            <person name="Tanguay P."/>
            <person name="Feau N."/>
            <person name="Henrissat B."/>
            <person name="Chan S.K."/>
            <person name="Hesse-Orce U."/>
            <person name="Alamouti S.M."/>
            <person name="Tsui C.K.M."/>
            <person name="Docking R.T."/>
            <person name="Levasseur A."/>
            <person name="Haridas S."/>
            <person name="Robertson G."/>
            <person name="Birol I."/>
            <person name="Holt R.A."/>
            <person name="Marra M.A."/>
            <person name="Hamelin R.C."/>
            <person name="Hirst M."/>
            <person name="Jones S.J.M."/>
            <person name="Bohlmann J."/>
            <person name="Breuil C."/>
        </authorList>
    </citation>
    <scope>NUCLEOTIDE SEQUENCE [LARGE SCALE GENOMIC DNA]</scope>
    <source>
        <strain evidence="4">kw1407 / UAMH 11150</strain>
    </source>
</reference>
<organism evidence="4">
    <name type="scientific">Grosmannia clavigera (strain kw1407 / UAMH 11150)</name>
    <name type="common">Blue stain fungus</name>
    <name type="synonym">Graphiocladiella clavigera</name>
    <dbReference type="NCBI Taxonomy" id="655863"/>
    <lineage>
        <taxon>Eukaryota</taxon>
        <taxon>Fungi</taxon>
        <taxon>Dikarya</taxon>
        <taxon>Ascomycota</taxon>
        <taxon>Pezizomycotina</taxon>
        <taxon>Sordariomycetes</taxon>
        <taxon>Sordariomycetidae</taxon>
        <taxon>Ophiostomatales</taxon>
        <taxon>Ophiostomataceae</taxon>
        <taxon>Leptographium</taxon>
    </lineage>
</organism>
<evidence type="ECO:0000256" key="1">
    <source>
        <dbReference type="SAM" id="MobiDB-lite"/>
    </source>
</evidence>
<name>F0X723_GROCL</name>
<gene>
    <name evidence="3" type="ORF">CMQ_6683</name>
</gene>
<dbReference type="Gene3D" id="2.60.40.420">
    <property type="entry name" value="Cupredoxins - blue copper proteins"/>
    <property type="match status" value="1"/>
</dbReference>
<dbReference type="Proteomes" id="UP000007796">
    <property type="component" value="Unassembled WGS sequence"/>
</dbReference>